<protein>
    <recommendedName>
        <fullName evidence="4">1-acyl-sn-glycerol-3-phosphate acyltransferase</fullName>
        <ecNumber evidence="4">2.3.1.51</ecNumber>
    </recommendedName>
</protein>
<keyword evidence="4" id="KW-1208">Phospholipid metabolism</keyword>
<dbReference type="Proteomes" id="UP000707731">
    <property type="component" value="Unassembled WGS sequence"/>
</dbReference>
<dbReference type="CDD" id="cd07989">
    <property type="entry name" value="LPLAT_AGPAT-like"/>
    <property type="match status" value="1"/>
</dbReference>
<dbReference type="InterPro" id="IPR023214">
    <property type="entry name" value="HAD_sf"/>
</dbReference>
<dbReference type="InterPro" id="IPR006385">
    <property type="entry name" value="HAD_hydro_SerB1"/>
</dbReference>
<evidence type="ECO:0000259" key="6">
    <source>
        <dbReference type="SMART" id="SM00563"/>
    </source>
</evidence>
<keyword evidence="5" id="KW-1133">Transmembrane helix</keyword>
<keyword evidence="3 4" id="KW-0012">Acyltransferase</keyword>
<evidence type="ECO:0000256" key="3">
    <source>
        <dbReference type="ARBA" id="ARBA00023315"/>
    </source>
</evidence>
<gene>
    <name evidence="7" type="ORF">IU449_15720</name>
</gene>
<dbReference type="InterPro" id="IPR004552">
    <property type="entry name" value="AGP_acyltrans"/>
</dbReference>
<evidence type="ECO:0000256" key="1">
    <source>
        <dbReference type="ARBA" id="ARBA00008655"/>
    </source>
</evidence>
<dbReference type="Gene3D" id="1.20.1440.100">
    <property type="entry name" value="SG protein - dephosphorylation function"/>
    <property type="match status" value="1"/>
</dbReference>
<dbReference type="NCBIfam" id="TIGR01488">
    <property type="entry name" value="HAD-SF-IB"/>
    <property type="match status" value="1"/>
</dbReference>
<evidence type="ECO:0000256" key="5">
    <source>
        <dbReference type="SAM" id="Phobius"/>
    </source>
</evidence>
<dbReference type="RefSeq" id="WP_195002839.1">
    <property type="nucleotide sequence ID" value="NZ_JADLQN010000002.1"/>
</dbReference>
<keyword evidence="4" id="KW-0443">Lipid metabolism</keyword>
<dbReference type="GO" id="GO:0003841">
    <property type="term" value="F:1-acylglycerol-3-phosphate O-acyltransferase activity"/>
    <property type="evidence" value="ECO:0007669"/>
    <property type="project" value="UniProtKB-EC"/>
</dbReference>
<accession>A0ABS0DBX6</accession>
<dbReference type="EMBL" id="JADLQN010000002">
    <property type="protein sequence ID" value="MBF6355975.1"/>
    <property type="molecule type" value="Genomic_DNA"/>
</dbReference>
<organism evidence="7 8">
    <name type="scientific">Nocardia higoensis</name>
    <dbReference type="NCBI Taxonomy" id="228599"/>
    <lineage>
        <taxon>Bacteria</taxon>
        <taxon>Bacillati</taxon>
        <taxon>Actinomycetota</taxon>
        <taxon>Actinomycetes</taxon>
        <taxon>Mycobacteriales</taxon>
        <taxon>Nocardiaceae</taxon>
        <taxon>Nocardia</taxon>
    </lineage>
</organism>
<comment type="domain">
    <text evidence="4">The HXXXXD motif is essential for acyltransferase activity and may constitute the binding site for the phosphate moiety of the glycerol-3-phosphate.</text>
</comment>
<evidence type="ECO:0000313" key="8">
    <source>
        <dbReference type="Proteomes" id="UP000707731"/>
    </source>
</evidence>
<feature type="domain" description="Phospholipid/glycerol acyltransferase" evidence="6">
    <location>
        <begin position="318"/>
        <end position="432"/>
    </location>
</feature>
<comment type="similarity">
    <text evidence="1 4">Belongs to the 1-acyl-sn-glycerol-3-phosphate acyltransferase family.</text>
</comment>
<dbReference type="Pfam" id="PF12710">
    <property type="entry name" value="HAD"/>
    <property type="match status" value="1"/>
</dbReference>
<dbReference type="SUPFAM" id="SSF69593">
    <property type="entry name" value="Glycerol-3-phosphate (1)-acyltransferase"/>
    <property type="match status" value="1"/>
</dbReference>
<proteinExistence type="inferred from homology"/>
<keyword evidence="5" id="KW-0812">Transmembrane</keyword>
<keyword evidence="8" id="KW-1185">Reference proteome</keyword>
<name>A0ABS0DBX6_9NOCA</name>
<dbReference type="Pfam" id="PF01553">
    <property type="entry name" value="Acyltransferase"/>
    <property type="match status" value="1"/>
</dbReference>
<feature type="transmembrane region" description="Helical" evidence="5">
    <location>
        <begin position="254"/>
        <end position="274"/>
    </location>
</feature>
<evidence type="ECO:0000313" key="7">
    <source>
        <dbReference type="EMBL" id="MBF6355975.1"/>
    </source>
</evidence>
<keyword evidence="2 4" id="KW-0808">Transferase</keyword>
<keyword evidence="5" id="KW-0472">Membrane</keyword>
<comment type="catalytic activity">
    <reaction evidence="4">
        <text>a 1-acyl-sn-glycero-3-phosphate + an acyl-CoA = a 1,2-diacyl-sn-glycero-3-phosphate + CoA</text>
        <dbReference type="Rhea" id="RHEA:19709"/>
        <dbReference type="ChEBI" id="CHEBI:57287"/>
        <dbReference type="ChEBI" id="CHEBI:57970"/>
        <dbReference type="ChEBI" id="CHEBI:58342"/>
        <dbReference type="ChEBI" id="CHEBI:58608"/>
        <dbReference type="EC" id="2.3.1.51"/>
    </reaction>
</comment>
<dbReference type="PANTHER" id="PTHR10434:SF66">
    <property type="entry name" value="PHOSPHOLIPID_GLYCEROL ACYLTRANSFERASE DOMAIN-CONTAINING PROTEIN"/>
    <property type="match status" value="1"/>
</dbReference>
<keyword evidence="4" id="KW-0594">Phospholipid biosynthesis</keyword>
<dbReference type="SUPFAM" id="SSF56784">
    <property type="entry name" value="HAD-like"/>
    <property type="match status" value="1"/>
</dbReference>
<sequence length="504" mass="54503">MNDPAAMSDPARTQDLTELLARIRSGPAGPEVLAVFDLSAVLDGFTGPSVLRRTRPGGVRDPAARILLDGFEPALTDGGYSRFLHQAAARLAGRRRDELAELGVRLFRREVYGYLFPEAWQLVQTHLARGHTVVLVSALTEFQVAPVAAELGIEHVLCTAMDTDADGALTGYVAGKTLWRNGKARAVRAFATERGLAPTAGYAYSGATTDQPLLALTAHPVVIDPDRILRAAAVDHDWPVVSFRRRRDPRLVDYVRTVAGFVALLLGALSGVLAKSSTRERRAMADGLMAYGTAATLATVGVRVRVTGARNARSPRPAVFLFNHQSQFDVIIVPHVLHGGVTGIGKKELTRNPVFGPLMRFVGVTFIDRSSTEKARAALAPVVHTLREGLSIAVSPEGTRSYSPAVGPFKKGAFHIAHQAGVPIIPVVIRNAGEIARRNSMVARAGTVDVAILEPVDVGDWNLAELDLRAEQVRQLFVDTLLDWPEPDEAARPRPKRQRQARKG</sequence>
<evidence type="ECO:0000256" key="2">
    <source>
        <dbReference type="ARBA" id="ARBA00022679"/>
    </source>
</evidence>
<dbReference type="NCBIfam" id="TIGR01490">
    <property type="entry name" value="HAD-SF-IB-hyp1"/>
    <property type="match status" value="1"/>
</dbReference>
<dbReference type="PANTHER" id="PTHR10434">
    <property type="entry name" value="1-ACYL-SN-GLYCEROL-3-PHOSPHATE ACYLTRANSFERASE"/>
    <property type="match status" value="1"/>
</dbReference>
<comment type="caution">
    <text evidence="7">The sequence shown here is derived from an EMBL/GenBank/DDBJ whole genome shotgun (WGS) entry which is preliminary data.</text>
</comment>
<keyword evidence="4" id="KW-0444">Lipid biosynthesis</keyword>
<dbReference type="NCBIfam" id="TIGR00530">
    <property type="entry name" value="AGP_acyltrn"/>
    <property type="match status" value="1"/>
</dbReference>
<dbReference type="InterPro" id="IPR002123">
    <property type="entry name" value="Plipid/glycerol_acylTrfase"/>
</dbReference>
<evidence type="ECO:0000256" key="4">
    <source>
        <dbReference type="RuleBase" id="RU361267"/>
    </source>
</evidence>
<dbReference type="Gene3D" id="3.40.50.1000">
    <property type="entry name" value="HAD superfamily/HAD-like"/>
    <property type="match status" value="1"/>
</dbReference>
<dbReference type="EC" id="2.3.1.51" evidence="4"/>
<dbReference type="InterPro" id="IPR036412">
    <property type="entry name" value="HAD-like_sf"/>
</dbReference>
<reference evidence="7 8" key="1">
    <citation type="submission" date="2020-10" db="EMBL/GenBank/DDBJ databases">
        <title>Identification of Nocardia species via Next-generation sequencing and recognition of intraspecies genetic diversity.</title>
        <authorList>
            <person name="Li P."/>
            <person name="Li P."/>
            <person name="Lu B."/>
        </authorList>
    </citation>
    <scope>NUCLEOTIDE SEQUENCE [LARGE SCALE GENOMIC DNA]</scope>
    <source>
        <strain evidence="7 8">BJ06-0143</strain>
    </source>
</reference>
<dbReference type="SMART" id="SM00563">
    <property type="entry name" value="PlsC"/>
    <property type="match status" value="1"/>
</dbReference>